<comment type="similarity">
    <text evidence="1">Belongs to the BCP1 family.</text>
</comment>
<gene>
    <name evidence="3" type="ORF">IV203_019553</name>
</gene>
<dbReference type="OrthoDB" id="27543at2759"/>
<proteinExistence type="inferred from homology"/>
<name>A0A9K3LZP8_9STRA</name>
<evidence type="ECO:0000313" key="4">
    <source>
        <dbReference type="Proteomes" id="UP000693970"/>
    </source>
</evidence>
<keyword evidence="4" id="KW-1185">Reference proteome</keyword>
<dbReference type="AlphaFoldDB" id="A0A9K3LZP8"/>
<dbReference type="PANTHER" id="PTHR13261:SF0">
    <property type="entry name" value="BRCA2 AND CDKN1A-INTERACTING PROTEIN"/>
    <property type="match status" value="1"/>
</dbReference>
<organism evidence="3 4">
    <name type="scientific">Nitzschia inconspicua</name>
    <dbReference type="NCBI Taxonomy" id="303405"/>
    <lineage>
        <taxon>Eukaryota</taxon>
        <taxon>Sar</taxon>
        <taxon>Stramenopiles</taxon>
        <taxon>Ochrophyta</taxon>
        <taxon>Bacillariophyta</taxon>
        <taxon>Bacillariophyceae</taxon>
        <taxon>Bacillariophycidae</taxon>
        <taxon>Bacillariales</taxon>
        <taxon>Bacillariaceae</taxon>
        <taxon>Nitzschia</taxon>
    </lineage>
</organism>
<dbReference type="Pfam" id="PF13862">
    <property type="entry name" value="BCCIP"/>
    <property type="match status" value="1"/>
</dbReference>
<reference evidence="3" key="1">
    <citation type="journal article" date="2021" name="Sci. Rep.">
        <title>Diploid genomic architecture of Nitzschia inconspicua, an elite biomass production diatom.</title>
        <authorList>
            <person name="Oliver A."/>
            <person name="Podell S."/>
            <person name="Pinowska A."/>
            <person name="Traller J.C."/>
            <person name="Smith S.R."/>
            <person name="McClure R."/>
            <person name="Beliaev A."/>
            <person name="Bohutskyi P."/>
            <person name="Hill E.A."/>
            <person name="Rabines A."/>
            <person name="Zheng H."/>
            <person name="Allen L.Z."/>
            <person name="Kuo A."/>
            <person name="Grigoriev I.V."/>
            <person name="Allen A.E."/>
            <person name="Hazlebeck D."/>
            <person name="Allen E.E."/>
        </authorList>
    </citation>
    <scope>NUCLEOTIDE SEQUENCE</scope>
    <source>
        <strain evidence="3">Hildebrandi</strain>
    </source>
</reference>
<feature type="compositionally biased region" description="Acidic residues" evidence="2">
    <location>
        <begin position="18"/>
        <end position="41"/>
    </location>
</feature>
<feature type="compositionally biased region" description="Basic and acidic residues" evidence="2">
    <location>
        <begin position="72"/>
        <end position="108"/>
    </location>
</feature>
<dbReference type="GO" id="GO:0005634">
    <property type="term" value="C:nucleus"/>
    <property type="evidence" value="ECO:0007669"/>
    <property type="project" value="TreeGrafter"/>
</dbReference>
<evidence type="ECO:0000256" key="2">
    <source>
        <dbReference type="SAM" id="MobiDB-lite"/>
    </source>
</evidence>
<dbReference type="InterPro" id="IPR025602">
    <property type="entry name" value="BCP1_family"/>
</dbReference>
<feature type="region of interest" description="Disordered" evidence="2">
    <location>
        <begin position="1"/>
        <end position="118"/>
    </location>
</feature>
<reference evidence="3" key="2">
    <citation type="submission" date="2021-04" db="EMBL/GenBank/DDBJ databases">
        <authorList>
            <person name="Podell S."/>
        </authorList>
    </citation>
    <scope>NUCLEOTIDE SEQUENCE</scope>
    <source>
        <strain evidence="3">Hildebrandi</strain>
    </source>
</reference>
<dbReference type="EMBL" id="JAGRRH010000004">
    <property type="protein sequence ID" value="KAG7370983.1"/>
    <property type="molecule type" value="Genomic_DNA"/>
</dbReference>
<comment type="caution">
    <text evidence="3">The sequence shown here is derived from an EMBL/GenBank/DDBJ whole genome shotgun (WGS) entry which is preliminary data.</text>
</comment>
<dbReference type="Proteomes" id="UP000693970">
    <property type="component" value="Unassembled WGS sequence"/>
</dbReference>
<evidence type="ECO:0000256" key="1">
    <source>
        <dbReference type="ARBA" id="ARBA00006781"/>
    </source>
</evidence>
<accession>A0A9K3LZP8</accession>
<feature type="compositionally biased region" description="Acidic residues" evidence="2">
    <location>
        <begin position="53"/>
        <end position="71"/>
    </location>
</feature>
<protein>
    <submittedName>
        <fullName evidence="3">P21-C-terminal region-binding protein</fullName>
    </submittedName>
</protein>
<evidence type="ECO:0000313" key="3">
    <source>
        <dbReference type="EMBL" id="KAG7370983.1"/>
    </source>
</evidence>
<dbReference type="PANTHER" id="PTHR13261">
    <property type="entry name" value="BRCA2 AND CDKN1A INTERACTING PROTEIN"/>
    <property type="match status" value="1"/>
</dbReference>
<sequence length="357" mass="39731">MSDENDDHSQRKRKTPDDVEGENNDDDDDDDDDSSSDEDLVLEGVIVRNVDASDSEESSDDEEQDDADDKADDSKPAAKRSEAKRPSKADGSNDTKEATQETETSRKDSNKKRKKKAPGPEIIPVEFTFCDMDERYFHGIKTLLISSSPLYATTSSAMADLMIENIAVGTVISTEADREEGTVYGFASVLNVTTYQERECVQSLKALCLSKCPPQHKSELETVLSGKTKRPAGFLLQSRMVNLPLEIVEVLHQQLVLDVDWAVEKAEGGEEERKSFDFGAFVRLAPSYRSSGASYYKYFDDEVFAQNAEFTYEIALPKTHGMEETPYCTVIVMTKTGHRAAMKDLKQMVYGDAVSNS</sequence>